<dbReference type="PANTHER" id="PTHR13378">
    <property type="entry name" value="REGULATOR COMPLEX PROTEIN LAMTOR3"/>
    <property type="match status" value="1"/>
</dbReference>
<organism evidence="2 3">
    <name type="scientific">Acrobeloides nanus</name>
    <dbReference type="NCBI Taxonomy" id="290746"/>
    <lineage>
        <taxon>Eukaryota</taxon>
        <taxon>Metazoa</taxon>
        <taxon>Ecdysozoa</taxon>
        <taxon>Nematoda</taxon>
        <taxon>Chromadorea</taxon>
        <taxon>Rhabditida</taxon>
        <taxon>Tylenchina</taxon>
        <taxon>Cephalobomorpha</taxon>
        <taxon>Cephaloboidea</taxon>
        <taxon>Cephalobidae</taxon>
        <taxon>Acrobeloides</taxon>
    </lineage>
</organism>
<dbReference type="GO" id="GO:0071986">
    <property type="term" value="C:Ragulator complex"/>
    <property type="evidence" value="ECO:0007669"/>
    <property type="project" value="TreeGrafter"/>
</dbReference>
<accession>A0A914DRF4</accession>
<dbReference type="SMART" id="SM01278">
    <property type="entry name" value="MAPKK1_Int"/>
    <property type="match status" value="1"/>
</dbReference>
<dbReference type="PANTHER" id="PTHR13378:SF1">
    <property type="entry name" value="RAGULATOR COMPLEX PROTEIN LAMTOR3"/>
    <property type="match status" value="1"/>
</dbReference>
<sequence>MGIKIAESLERIVQLTPEVNSILVVDKDGVPVVSSGVEMTGRSQLIAAYTSSVEHANKLNMGAQKSWSLLYETQQLVILNEDPFVVFIMASPSANTGLLCTMGAQLRPILNECQQVVEEVLNICFIDALTT</sequence>
<proteinExistence type="inferred from homology"/>
<dbReference type="SUPFAM" id="SSF103196">
    <property type="entry name" value="Roadblock/LC7 domain"/>
    <property type="match status" value="1"/>
</dbReference>
<dbReference type="WBParaSite" id="ACRNAN_scaffold361.g20924.t2">
    <property type="protein sequence ID" value="ACRNAN_scaffold361.g20924.t2"/>
    <property type="gene ID" value="ACRNAN_scaffold361.g20924"/>
</dbReference>
<dbReference type="InterPro" id="IPR015019">
    <property type="entry name" value="LAMTOR3"/>
</dbReference>
<dbReference type="Gene3D" id="3.30.450.30">
    <property type="entry name" value="Dynein light chain 2a, cytoplasmic"/>
    <property type="match status" value="1"/>
</dbReference>
<protein>
    <submittedName>
        <fullName evidence="3">Roadblock/LAMTOR2 domain-containing protein</fullName>
    </submittedName>
</protein>
<evidence type="ECO:0000256" key="1">
    <source>
        <dbReference type="ARBA" id="ARBA00005356"/>
    </source>
</evidence>
<comment type="similarity">
    <text evidence="1">Belongs to the LAMTOR3 family.</text>
</comment>
<dbReference type="Pfam" id="PF08923">
    <property type="entry name" value="MAPKK1_Int"/>
    <property type="match status" value="1"/>
</dbReference>
<reference evidence="3" key="1">
    <citation type="submission" date="2022-11" db="UniProtKB">
        <authorList>
            <consortium name="WormBaseParasite"/>
        </authorList>
    </citation>
    <scope>IDENTIFICATION</scope>
</reference>
<dbReference type="GO" id="GO:0032008">
    <property type="term" value="P:positive regulation of TOR signaling"/>
    <property type="evidence" value="ECO:0007669"/>
    <property type="project" value="TreeGrafter"/>
</dbReference>
<dbReference type="Proteomes" id="UP000887540">
    <property type="component" value="Unplaced"/>
</dbReference>
<dbReference type="GO" id="GO:0071230">
    <property type="term" value="P:cellular response to amino acid stimulus"/>
    <property type="evidence" value="ECO:0007669"/>
    <property type="project" value="TreeGrafter"/>
</dbReference>
<name>A0A914DRF4_9BILA</name>
<keyword evidence="2" id="KW-1185">Reference proteome</keyword>
<dbReference type="AlphaFoldDB" id="A0A914DRF4"/>
<evidence type="ECO:0000313" key="2">
    <source>
        <dbReference type="Proteomes" id="UP000887540"/>
    </source>
</evidence>
<evidence type="ECO:0000313" key="3">
    <source>
        <dbReference type="WBParaSite" id="ACRNAN_scaffold361.g20924.t2"/>
    </source>
</evidence>